<keyword evidence="5 7" id="KW-1133">Transmembrane helix</keyword>
<proteinExistence type="inferred from homology"/>
<comment type="caution">
    <text evidence="8">The sequence shown here is derived from an EMBL/GenBank/DDBJ whole genome shotgun (WGS) entry which is preliminary data.</text>
</comment>
<dbReference type="PANTHER" id="PTHR42865:SF7">
    <property type="entry name" value="PROTON_GLUTAMATE-ASPARTATE SYMPORTER"/>
    <property type="match status" value="1"/>
</dbReference>
<protein>
    <recommendedName>
        <fullName evidence="7">Amino acid transporter</fullName>
    </recommendedName>
</protein>
<accession>A0A8K1CJH2</accession>
<gene>
    <name evidence="8" type="ORF">Poli38472_011599</name>
</gene>
<dbReference type="GO" id="GO:0005886">
    <property type="term" value="C:plasma membrane"/>
    <property type="evidence" value="ECO:0007669"/>
    <property type="project" value="UniProtKB-SubCell"/>
</dbReference>
<feature type="transmembrane region" description="Helical" evidence="7">
    <location>
        <begin position="353"/>
        <end position="369"/>
    </location>
</feature>
<evidence type="ECO:0000256" key="5">
    <source>
        <dbReference type="ARBA" id="ARBA00022989"/>
    </source>
</evidence>
<dbReference type="Pfam" id="PF00375">
    <property type="entry name" value="SDF"/>
    <property type="match status" value="1"/>
</dbReference>
<feature type="transmembrane region" description="Helical" evidence="7">
    <location>
        <begin position="116"/>
        <end position="136"/>
    </location>
</feature>
<dbReference type="InterPro" id="IPR001991">
    <property type="entry name" value="Na-dicarboxylate_symporter"/>
</dbReference>
<reference evidence="8" key="1">
    <citation type="submission" date="2019-03" db="EMBL/GenBank/DDBJ databases">
        <title>Long read genome sequence of the mycoparasitic Pythium oligandrum ATCC 38472 isolated from sugarbeet rhizosphere.</title>
        <authorList>
            <person name="Gaulin E."/>
        </authorList>
    </citation>
    <scope>NUCLEOTIDE SEQUENCE</scope>
    <source>
        <strain evidence="8">ATCC 38472_TT</strain>
    </source>
</reference>
<keyword evidence="4 7" id="KW-0812">Transmembrane</keyword>
<dbReference type="PANTHER" id="PTHR42865">
    <property type="entry name" value="PROTON/GLUTAMATE-ASPARTATE SYMPORTER"/>
    <property type="match status" value="1"/>
</dbReference>
<feature type="transmembrane region" description="Helical" evidence="7">
    <location>
        <begin position="79"/>
        <end position="104"/>
    </location>
</feature>
<dbReference type="Gene3D" id="1.10.3860.10">
    <property type="entry name" value="Sodium:dicarboxylate symporter"/>
    <property type="match status" value="1"/>
</dbReference>
<name>A0A8K1CJH2_PYTOL</name>
<dbReference type="AlphaFoldDB" id="A0A8K1CJH2"/>
<feature type="transmembrane region" description="Helical" evidence="7">
    <location>
        <begin position="456"/>
        <end position="476"/>
    </location>
</feature>
<keyword evidence="7" id="KW-0769">Symport</keyword>
<feature type="transmembrane region" description="Helical" evidence="7">
    <location>
        <begin position="414"/>
        <end position="436"/>
    </location>
</feature>
<feature type="transmembrane region" description="Helical" evidence="7">
    <location>
        <begin position="310"/>
        <end position="332"/>
    </location>
</feature>
<evidence type="ECO:0000313" key="9">
    <source>
        <dbReference type="Proteomes" id="UP000794436"/>
    </source>
</evidence>
<keyword evidence="2 7" id="KW-0813">Transport</keyword>
<dbReference type="InterPro" id="IPR036458">
    <property type="entry name" value="Na:dicarbo_symporter_sf"/>
</dbReference>
<evidence type="ECO:0000256" key="2">
    <source>
        <dbReference type="ARBA" id="ARBA00022448"/>
    </source>
</evidence>
<dbReference type="GO" id="GO:0015293">
    <property type="term" value="F:symporter activity"/>
    <property type="evidence" value="ECO:0007669"/>
    <property type="project" value="UniProtKB-UniRule"/>
</dbReference>
<evidence type="ECO:0000256" key="6">
    <source>
        <dbReference type="ARBA" id="ARBA00023136"/>
    </source>
</evidence>
<dbReference type="Proteomes" id="UP000794436">
    <property type="component" value="Unassembled WGS sequence"/>
</dbReference>
<sequence>MNASPRSHVSFNSLVTPSVDPIKDADVEVLKVNKWKERFFGVPGILGGAVIGIVAGCLLQRANPSAELVSWLGIPGSLFIRAVKCLVAPLVFCSLLVGMSDMLAVGKASKIGWRTGLLYVCTSLLSSVEGLVWVLIFRPWFGNDAKVVEETQPEFAFQCHKPGYFLSHVNNTIACVFDETYNSTAGFSSSSVFVVTDINKSFATAEEEFAKRTLSEALQGQFYAIVPDNITLAFSEGTLLSIITFAIPFGVAISLLPADMKILSSFFREVNAVFMRMINWVILCTPFAIISLLLSSISGQKDLSVLVSDVGVYVLCALLSLSVHTFVVYPLLLKAFVKGNPYHWMKQMVRAQVFAIGSASSMATLPVVMDCVDATNVISQTVSRFILSLGATIGMDGGALVYPIATVFMAEAEGIGHIVGTAEYVLIVIVSTIGAVGAGPIPSSGIVMTMTIWNSVFPNVALPSTFAFIVATDWFLDRFQTAVNVTCDTIVCRIVAEQVGETLENDEELRASLVSAVDGFATHRPQLQEALSSTSAV</sequence>
<keyword evidence="6 7" id="KW-0472">Membrane</keyword>
<keyword evidence="9" id="KW-1185">Reference proteome</keyword>
<evidence type="ECO:0000256" key="7">
    <source>
        <dbReference type="RuleBase" id="RU361216"/>
    </source>
</evidence>
<dbReference type="OrthoDB" id="5877963at2759"/>
<dbReference type="SUPFAM" id="SSF118215">
    <property type="entry name" value="Proton glutamate symport protein"/>
    <property type="match status" value="1"/>
</dbReference>
<keyword evidence="3" id="KW-1003">Cell membrane</keyword>
<feature type="transmembrane region" description="Helical" evidence="7">
    <location>
        <begin position="277"/>
        <end position="298"/>
    </location>
</feature>
<feature type="transmembrane region" description="Helical" evidence="7">
    <location>
        <begin position="39"/>
        <end position="59"/>
    </location>
</feature>
<evidence type="ECO:0000256" key="1">
    <source>
        <dbReference type="ARBA" id="ARBA00004651"/>
    </source>
</evidence>
<evidence type="ECO:0000313" key="8">
    <source>
        <dbReference type="EMBL" id="TMW64719.1"/>
    </source>
</evidence>
<feature type="transmembrane region" description="Helical" evidence="7">
    <location>
        <begin position="237"/>
        <end position="256"/>
    </location>
</feature>
<evidence type="ECO:0000256" key="3">
    <source>
        <dbReference type="ARBA" id="ARBA00022475"/>
    </source>
</evidence>
<comment type="subcellular location">
    <subcellularLocation>
        <location evidence="1">Cell membrane</location>
        <topology evidence="1">Multi-pass membrane protein</topology>
    </subcellularLocation>
    <subcellularLocation>
        <location evidence="7">Membrane</location>
        <topology evidence="7">Multi-pass membrane protein</topology>
    </subcellularLocation>
</comment>
<feature type="transmembrane region" description="Helical" evidence="7">
    <location>
        <begin position="381"/>
        <end position="402"/>
    </location>
</feature>
<dbReference type="PRINTS" id="PR00173">
    <property type="entry name" value="EDTRNSPORT"/>
</dbReference>
<evidence type="ECO:0000256" key="4">
    <source>
        <dbReference type="ARBA" id="ARBA00022692"/>
    </source>
</evidence>
<comment type="similarity">
    <text evidence="7">Belongs to the dicarboxylate/amino acid:cation symporter (DAACS) (TC 2.A.23) family.</text>
</comment>
<dbReference type="EMBL" id="SPLM01000039">
    <property type="protein sequence ID" value="TMW64719.1"/>
    <property type="molecule type" value="Genomic_DNA"/>
</dbReference>
<organism evidence="8 9">
    <name type="scientific">Pythium oligandrum</name>
    <name type="common">Mycoparasitic fungus</name>
    <dbReference type="NCBI Taxonomy" id="41045"/>
    <lineage>
        <taxon>Eukaryota</taxon>
        <taxon>Sar</taxon>
        <taxon>Stramenopiles</taxon>
        <taxon>Oomycota</taxon>
        <taxon>Peronosporomycetes</taxon>
        <taxon>Pythiales</taxon>
        <taxon>Pythiaceae</taxon>
        <taxon>Pythium</taxon>
    </lineage>
</organism>